<evidence type="ECO:0000256" key="1">
    <source>
        <dbReference type="SAM" id="MobiDB-lite"/>
    </source>
</evidence>
<dbReference type="AlphaFoldDB" id="A0AA35L2U6"/>
<feature type="region of interest" description="Disordered" evidence="1">
    <location>
        <begin position="46"/>
        <end position="79"/>
    </location>
</feature>
<keyword evidence="3" id="KW-1185">Reference proteome</keyword>
<feature type="compositionally biased region" description="Basic and acidic residues" evidence="1">
    <location>
        <begin position="70"/>
        <end position="79"/>
    </location>
</feature>
<organism evidence="2 3">
    <name type="scientific">Podarcis lilfordi</name>
    <name type="common">Lilford's wall lizard</name>
    <dbReference type="NCBI Taxonomy" id="74358"/>
    <lineage>
        <taxon>Eukaryota</taxon>
        <taxon>Metazoa</taxon>
        <taxon>Chordata</taxon>
        <taxon>Craniata</taxon>
        <taxon>Vertebrata</taxon>
        <taxon>Euteleostomi</taxon>
        <taxon>Lepidosauria</taxon>
        <taxon>Squamata</taxon>
        <taxon>Bifurcata</taxon>
        <taxon>Unidentata</taxon>
        <taxon>Episquamata</taxon>
        <taxon>Laterata</taxon>
        <taxon>Lacertibaenia</taxon>
        <taxon>Lacertidae</taxon>
        <taxon>Podarcis</taxon>
    </lineage>
</organism>
<reference evidence="2" key="1">
    <citation type="submission" date="2022-12" db="EMBL/GenBank/DDBJ databases">
        <authorList>
            <person name="Alioto T."/>
            <person name="Alioto T."/>
            <person name="Gomez Garrido J."/>
        </authorList>
    </citation>
    <scope>NUCLEOTIDE SEQUENCE</scope>
</reference>
<accession>A0AA35L2U6</accession>
<evidence type="ECO:0000313" key="3">
    <source>
        <dbReference type="Proteomes" id="UP001178461"/>
    </source>
</evidence>
<dbReference type="Proteomes" id="UP001178461">
    <property type="component" value="Chromosome 12"/>
</dbReference>
<dbReference type="EMBL" id="OX395137">
    <property type="protein sequence ID" value="CAI5788232.1"/>
    <property type="molecule type" value="Genomic_DNA"/>
</dbReference>
<name>A0AA35L2U6_9SAUR</name>
<proteinExistence type="predicted"/>
<gene>
    <name evidence="2" type="ORF">PODLI_1B033841</name>
</gene>
<sequence>MEAGQRLPLSFCEGCATLNKIQRSKTVVVHLRVSLTDLPDPRTILGERSLASSSSHRDSSSEELGDEEELGAKRQDQTRDSSFLCSCVYVVAEDC</sequence>
<evidence type="ECO:0000313" key="2">
    <source>
        <dbReference type="EMBL" id="CAI5788232.1"/>
    </source>
</evidence>
<protein>
    <submittedName>
        <fullName evidence="2">Uncharacterized protein</fullName>
    </submittedName>
</protein>